<keyword evidence="7" id="KW-0732">Signal</keyword>
<evidence type="ECO:0000256" key="6">
    <source>
        <dbReference type="RuleBase" id="RU361174"/>
    </source>
</evidence>
<comment type="catalytic activity">
    <reaction evidence="6">
        <text>Endohydrolysis of (1-&gt;4)-beta-D-xylosidic linkages in xylans.</text>
        <dbReference type="EC" id="3.2.1.8"/>
    </reaction>
</comment>
<dbReference type="Gene3D" id="3.20.20.80">
    <property type="entry name" value="Glycosidases"/>
    <property type="match status" value="1"/>
</dbReference>
<dbReference type="EC" id="3.2.1.8" evidence="6"/>
<feature type="chain" id="PRO_5015196383" description="Beta-xylanase" evidence="7">
    <location>
        <begin position="19"/>
        <end position="332"/>
    </location>
</feature>
<keyword evidence="2 6" id="KW-0378">Hydrolase</keyword>
<accession>A0A2P0P0R6</accession>
<evidence type="ECO:0000256" key="1">
    <source>
        <dbReference type="ARBA" id="ARBA00007495"/>
    </source>
</evidence>
<evidence type="ECO:0000259" key="8">
    <source>
        <dbReference type="PROSITE" id="PS51760"/>
    </source>
</evidence>
<keyword evidence="3 6" id="KW-0119">Carbohydrate metabolism</keyword>
<protein>
    <recommendedName>
        <fullName evidence="6">Beta-xylanase</fullName>
        <ecNumber evidence="6">3.2.1.8</ecNumber>
    </recommendedName>
</protein>
<dbReference type="AlphaFoldDB" id="A0A2P0P0R6"/>
<evidence type="ECO:0000313" key="9">
    <source>
        <dbReference type="EMBL" id="AQX83204.1"/>
    </source>
</evidence>
<evidence type="ECO:0000256" key="4">
    <source>
        <dbReference type="ARBA" id="ARBA00023295"/>
    </source>
</evidence>
<dbReference type="PANTHER" id="PTHR31490:SF76">
    <property type="entry name" value="ENDO-1,4-BETA-XYLANASE C"/>
    <property type="match status" value="1"/>
</dbReference>
<dbReference type="PRINTS" id="PR00134">
    <property type="entry name" value="GLHYDRLASE10"/>
</dbReference>
<dbReference type="Pfam" id="PF00331">
    <property type="entry name" value="Glyco_hydro_10"/>
    <property type="match status" value="1"/>
</dbReference>
<keyword evidence="5 6" id="KW-0624">Polysaccharide degradation</keyword>
<feature type="domain" description="GH10" evidence="8">
    <location>
        <begin position="49"/>
        <end position="331"/>
    </location>
</feature>
<dbReference type="SUPFAM" id="SSF51445">
    <property type="entry name" value="(Trans)glycosidases"/>
    <property type="match status" value="1"/>
</dbReference>
<proteinExistence type="inferred from homology"/>
<keyword evidence="4 6" id="KW-0326">Glycosidase</keyword>
<feature type="signal peptide" evidence="7">
    <location>
        <begin position="1"/>
        <end position="18"/>
    </location>
</feature>
<sequence>MLISNAIAALSVLSLASAAAIPESHIEARAAKTVDAGFKAKGKKYWGTASDQGILSQSNINNAAKANFGQITPENSMKFDATEPSRGNFNFNGADWLVNWAQTNGKLVRGHTLVWHSQVPAWVTNINDKNTLISVMQNHIKTVVGRYKGKIYAWDVTNEIFNEDGTLRQSHWMKVIGEDYVRIAFETARAADPSAKLYINDYNLDVANYGKTQGMIKYVKKWRAAGVPIDGIGSQMHLSNGNGWPTATDVVNAMKALCAAAPECAVTELDIQGASSADYLKAMHSCLDVQNCVGITSWGITDNTSWRADKTPLLFNSQAQPKAAYTALLNAL</sequence>
<dbReference type="EMBL" id="KU859868">
    <property type="protein sequence ID" value="AQX83204.1"/>
    <property type="molecule type" value="Genomic_DNA"/>
</dbReference>
<evidence type="ECO:0000256" key="7">
    <source>
        <dbReference type="SAM" id="SignalP"/>
    </source>
</evidence>
<evidence type="ECO:0000256" key="2">
    <source>
        <dbReference type="ARBA" id="ARBA00022801"/>
    </source>
</evidence>
<dbReference type="PANTHER" id="PTHR31490">
    <property type="entry name" value="GLYCOSYL HYDROLASE"/>
    <property type="match status" value="1"/>
</dbReference>
<evidence type="ECO:0000256" key="5">
    <source>
        <dbReference type="ARBA" id="ARBA00023326"/>
    </source>
</evidence>
<dbReference type="GO" id="GO:0000272">
    <property type="term" value="P:polysaccharide catabolic process"/>
    <property type="evidence" value="ECO:0007669"/>
    <property type="project" value="UniProtKB-KW"/>
</dbReference>
<dbReference type="InterPro" id="IPR017853">
    <property type="entry name" value="GH"/>
</dbReference>
<organism evidence="9">
    <name type="scientific">Cladosporium acalyphae</name>
    <dbReference type="NCBI Taxonomy" id="887083"/>
    <lineage>
        <taxon>Eukaryota</taxon>
        <taxon>Fungi</taxon>
        <taxon>Dikarya</taxon>
        <taxon>Ascomycota</taxon>
        <taxon>Pezizomycotina</taxon>
        <taxon>Dothideomycetes</taxon>
        <taxon>Dothideomycetidae</taxon>
        <taxon>Cladosporiales</taxon>
        <taxon>Cladosporiaceae</taxon>
        <taxon>Cladosporium</taxon>
    </lineage>
</organism>
<dbReference type="InterPro" id="IPR044846">
    <property type="entry name" value="GH10"/>
</dbReference>
<dbReference type="PROSITE" id="PS51760">
    <property type="entry name" value="GH10_2"/>
    <property type="match status" value="1"/>
</dbReference>
<evidence type="ECO:0000256" key="3">
    <source>
        <dbReference type="ARBA" id="ARBA00023277"/>
    </source>
</evidence>
<dbReference type="SMART" id="SM00633">
    <property type="entry name" value="Glyco_10"/>
    <property type="match status" value="1"/>
</dbReference>
<dbReference type="GO" id="GO:0031176">
    <property type="term" value="F:endo-1,4-beta-xylanase activity"/>
    <property type="evidence" value="ECO:0007669"/>
    <property type="project" value="UniProtKB-EC"/>
</dbReference>
<dbReference type="InterPro" id="IPR001000">
    <property type="entry name" value="GH10_dom"/>
</dbReference>
<name>A0A2P0P0R6_9PEZI</name>
<comment type="similarity">
    <text evidence="1 6">Belongs to the glycosyl hydrolase 10 (cellulase F) family.</text>
</comment>
<reference evidence="9" key="1">
    <citation type="submission" date="2016-02" db="EMBL/GenBank/DDBJ databases">
        <title>Synergy of xylanolytic enzymes from cold-adapted Cladosporium acalyphae SL-16 promotes efficient hydrolysis of various xylan substrates.</title>
        <authorList>
            <person name="Ma R."/>
            <person name="Huang H."/>
            <person name="Bai Y."/>
            <person name="Luo H."/>
            <person name="Shi P."/>
            <person name="Fan Y."/>
            <person name="Wang Q."/>
            <person name="Yao B."/>
        </authorList>
    </citation>
    <scope>NUCLEOTIDE SEQUENCE</scope>
    <source>
        <strain evidence="9">SL-16</strain>
    </source>
</reference>